<feature type="compositionally biased region" description="Pro residues" evidence="1">
    <location>
        <begin position="11"/>
        <end position="31"/>
    </location>
</feature>
<dbReference type="Proteomes" id="UP001162483">
    <property type="component" value="Unassembled WGS sequence"/>
</dbReference>
<evidence type="ECO:0000256" key="1">
    <source>
        <dbReference type="SAM" id="MobiDB-lite"/>
    </source>
</evidence>
<name>A0ABN9DLY8_9NEOB</name>
<organism evidence="2 3">
    <name type="scientific">Staurois parvus</name>
    <dbReference type="NCBI Taxonomy" id="386267"/>
    <lineage>
        <taxon>Eukaryota</taxon>
        <taxon>Metazoa</taxon>
        <taxon>Chordata</taxon>
        <taxon>Craniata</taxon>
        <taxon>Vertebrata</taxon>
        <taxon>Euteleostomi</taxon>
        <taxon>Amphibia</taxon>
        <taxon>Batrachia</taxon>
        <taxon>Anura</taxon>
        <taxon>Neobatrachia</taxon>
        <taxon>Ranoidea</taxon>
        <taxon>Ranidae</taxon>
        <taxon>Staurois</taxon>
    </lineage>
</organism>
<gene>
    <name evidence="2" type="ORF">SPARVUS_LOCUS7398761</name>
</gene>
<dbReference type="EMBL" id="CATNWA010014472">
    <property type="protein sequence ID" value="CAI9572192.1"/>
    <property type="molecule type" value="Genomic_DNA"/>
</dbReference>
<keyword evidence="3" id="KW-1185">Reference proteome</keyword>
<comment type="caution">
    <text evidence="2">The sequence shown here is derived from an EMBL/GenBank/DDBJ whole genome shotgun (WGS) entry which is preliminary data.</text>
</comment>
<feature type="non-terminal residue" evidence="2">
    <location>
        <position position="1"/>
    </location>
</feature>
<protein>
    <submittedName>
        <fullName evidence="2">Uncharacterized protein</fullName>
    </submittedName>
</protein>
<sequence>RIPFTGTKGPSPTPEKQPHTIIPPPPPPPPNFTLRTMQSGKYCSPGNHQTQTHPLDFQTRKCYWSLQRTHLHCSRVWWGCAFIPLHLTLCIALDDGGLDVAVRPWKPIP</sequence>
<accession>A0ABN9DLY8</accession>
<reference evidence="2" key="1">
    <citation type="submission" date="2023-05" db="EMBL/GenBank/DDBJ databases">
        <authorList>
            <person name="Stuckert A."/>
        </authorList>
    </citation>
    <scope>NUCLEOTIDE SEQUENCE</scope>
</reference>
<feature type="compositionally biased region" description="Polar residues" evidence="1">
    <location>
        <begin position="33"/>
        <end position="52"/>
    </location>
</feature>
<evidence type="ECO:0000313" key="2">
    <source>
        <dbReference type="EMBL" id="CAI9572192.1"/>
    </source>
</evidence>
<proteinExistence type="predicted"/>
<evidence type="ECO:0000313" key="3">
    <source>
        <dbReference type="Proteomes" id="UP001162483"/>
    </source>
</evidence>
<feature type="region of interest" description="Disordered" evidence="1">
    <location>
        <begin position="1"/>
        <end position="52"/>
    </location>
</feature>